<comment type="caution">
    <text evidence="2">The sequence shown here is derived from an EMBL/GenBank/DDBJ whole genome shotgun (WGS) entry which is preliminary data.</text>
</comment>
<organism evidence="2 3">
    <name type="scientific">Kitasatospora xanthocidica</name>
    <dbReference type="NCBI Taxonomy" id="83382"/>
    <lineage>
        <taxon>Bacteria</taxon>
        <taxon>Bacillati</taxon>
        <taxon>Actinomycetota</taxon>
        <taxon>Actinomycetes</taxon>
        <taxon>Kitasatosporales</taxon>
        <taxon>Streptomycetaceae</taxon>
        <taxon>Kitasatospora</taxon>
    </lineage>
</organism>
<protein>
    <submittedName>
        <fullName evidence="2">Uncharacterized protein</fullName>
    </submittedName>
</protein>
<accession>A0A372ZU85</accession>
<reference evidence="2 3" key="1">
    <citation type="submission" date="2018-08" db="EMBL/GenBank/DDBJ databases">
        <title>Diversity &amp; Physiological Properties of Lignin-Decomposing Actinobacteria from Soil.</title>
        <authorList>
            <person name="Roh S.G."/>
            <person name="Kim S.B."/>
        </authorList>
    </citation>
    <scope>NUCLEOTIDE SEQUENCE [LARGE SCALE GENOMIC DNA]</scope>
    <source>
        <strain evidence="2 3">MMS17-GH009</strain>
    </source>
</reference>
<gene>
    <name evidence="2" type="ORF">DR950_18250</name>
</gene>
<sequence>MPSITLQAGERKYRYLWLKYITGIDLSRHCAVALHGRYSRHINETTREATVELDEFPHALAWYLCGVTSNPYKWGDNPHLALELAPRHTQDLTVHHLTVHLDGVRPIPFTDANIPASDPHAGDRAFRTCRNWQFAHYLRARGVPDVHGDRPRVTTLRPGNGQGELIPRPPRTVSTTSKGPETPGEGAVQRQAGGAPHQLRLGTIDQATDAHKSVDVITEHLGRWPDR</sequence>
<dbReference type="EMBL" id="QVIG01000001">
    <property type="protein sequence ID" value="RGD59476.1"/>
    <property type="molecule type" value="Genomic_DNA"/>
</dbReference>
<feature type="region of interest" description="Disordered" evidence="1">
    <location>
        <begin position="155"/>
        <end position="194"/>
    </location>
</feature>
<dbReference type="RefSeq" id="WP_117487674.1">
    <property type="nucleotide sequence ID" value="NZ_QVIG01000001.1"/>
</dbReference>
<dbReference type="AlphaFoldDB" id="A0A372ZU85"/>
<keyword evidence="3" id="KW-1185">Reference proteome</keyword>
<evidence type="ECO:0000313" key="3">
    <source>
        <dbReference type="Proteomes" id="UP000263377"/>
    </source>
</evidence>
<dbReference type="Proteomes" id="UP000263377">
    <property type="component" value="Unassembled WGS sequence"/>
</dbReference>
<proteinExistence type="predicted"/>
<evidence type="ECO:0000313" key="2">
    <source>
        <dbReference type="EMBL" id="RGD59476.1"/>
    </source>
</evidence>
<name>A0A372ZU85_9ACTN</name>
<evidence type="ECO:0000256" key="1">
    <source>
        <dbReference type="SAM" id="MobiDB-lite"/>
    </source>
</evidence>